<keyword evidence="6" id="KW-0326">Glycosidase</keyword>
<comment type="caution">
    <text evidence="13">The sequence shown here is derived from an EMBL/GenBank/DDBJ whole genome shotgun (WGS) entry which is preliminary data.</text>
</comment>
<dbReference type="OrthoDB" id="284473at2759"/>
<dbReference type="Pfam" id="PF03644">
    <property type="entry name" value="Glyco_hydro_85"/>
    <property type="match status" value="1"/>
</dbReference>
<comment type="similarity">
    <text evidence="2">Belongs to the glycosyl hydrolase 85 family.</text>
</comment>
<evidence type="ECO:0000256" key="10">
    <source>
        <dbReference type="SAM" id="MobiDB-lite"/>
    </source>
</evidence>
<evidence type="ECO:0000259" key="11">
    <source>
        <dbReference type="Pfam" id="PF03644"/>
    </source>
</evidence>
<feature type="domain" description="Cytosolic endo-beta-N-acetylglucosaminidase C-terminal" evidence="12">
    <location>
        <begin position="875"/>
        <end position="979"/>
    </location>
</feature>
<dbReference type="SUPFAM" id="SSF51445">
    <property type="entry name" value="(Trans)glycosidases"/>
    <property type="match status" value="1"/>
</dbReference>
<dbReference type="InterPro" id="IPR017853">
    <property type="entry name" value="GH"/>
</dbReference>
<evidence type="ECO:0000256" key="2">
    <source>
        <dbReference type="ARBA" id="ARBA00007849"/>
    </source>
</evidence>
<comment type="catalytic activity">
    <reaction evidence="7">
        <text>an N(4)-(oligosaccharide-(1-&gt;3)-[oligosaccharide-(1-&gt;6)]-beta-D-Man-(1-&gt;4)-beta-D-GlcNAc-(1-&gt;4)-alpha-D-GlcNAc)-L-asparaginyl-[protein] + H2O = an oligosaccharide-(1-&gt;3)-[oligosaccharide-(1-&gt;6)]-beta-D-Man-(1-&gt;4)-D-GlcNAc + N(4)-(N-acetyl-beta-D-glucosaminyl)-L-asparaginyl-[protein]</text>
        <dbReference type="Rhea" id="RHEA:73067"/>
        <dbReference type="Rhea" id="RHEA-COMP:12603"/>
        <dbReference type="Rhea" id="RHEA-COMP:18176"/>
        <dbReference type="ChEBI" id="CHEBI:15377"/>
        <dbReference type="ChEBI" id="CHEBI:132248"/>
        <dbReference type="ChEBI" id="CHEBI:192714"/>
        <dbReference type="ChEBI" id="CHEBI:192715"/>
        <dbReference type="EC" id="3.2.1.96"/>
    </reaction>
</comment>
<keyword evidence="5" id="KW-0378">Hydrolase</keyword>
<evidence type="ECO:0000313" key="13">
    <source>
        <dbReference type="EMBL" id="PFX30881.1"/>
    </source>
</evidence>
<dbReference type="CDD" id="cd06547">
    <property type="entry name" value="GH85_ENGase"/>
    <property type="match status" value="1"/>
</dbReference>
<comment type="subcellular location">
    <subcellularLocation>
        <location evidence="1">Cytoplasm</location>
        <location evidence="1">Cytosol</location>
    </subcellularLocation>
</comment>
<evidence type="ECO:0000256" key="3">
    <source>
        <dbReference type="ARBA" id="ARBA00012566"/>
    </source>
</evidence>
<sequence length="980" mass="110938">MERRNSYSRPFLRPTTASRVAGVRNMRESLQLAKTSQGFAAETDITLRNIFREKAKAIAYLQKLHEGRYGLLSAKSDDFREIKIVGNVETNSFQSTSDVRDEVRVPRARRISLDVNQTEETQKRIQEFLTRELPGQSGRSKDTQKEESKEESNGDVFGKEGFDLDTLFATKSFESHRKEKVTTKAPFRIRSRLSGICISHLQCHVQSVPSANKMENVQRTFSEPLFPVKCPCILRESGHRKFSNPLMVTQMSQKLSKLDNVKNFHRPLTAKDKTSTGQIVKKLTVQASENVKEARLKYFIGNQEGVRSETRDIHVSTNSGEKDESISPEELREEEREPDVSEAKINSEARQPSMQYAKLIDGPSKMSGSRQVADNSFDPETGMPVTRPLKTLDEALSWRQGFDFFNVASVPLSEQGRKIEKRPRTLVCHDMKGGYTYDRFVQGYPSCDCYRIYHWQFIDVFVYFSHHFVTIPPPCWTNAAHTHGVPILGTLITENTDGVAMCSKFLEDTSSLEALVNQLVDIAEYYGFDGWLLNIENPIQGRYFKEKLDVSHLYGLRGPVQINNLEEFVKSLTTKMHQSIPNSLVIWYDSVTYKGDLSWQNELNAKNRVFFDACDGIFLNYNWSEAHLMRSAAAAGRARQTDVYVGVDVFGRGCYGGGGYNSKVAFKVFREEKLSAALFAPGWVMEKHGSEHFTVNNDKLFKTDLPITGPFLVSFSFKLCPSVPLVVALQLHLDKMPTYIVLCPTSPDDQDPGNSEETEQNDKLIRRYGVPKSRLLTSSVFMSPIGQEHYRLFQPLTGSFHDSVQQAHGLNESRADCVSDWCTRYYLIAEKELVGLKVQEVRVICALSPGAQTTGAFKLHVGEIKIIDPRVIIQPIALAKNLRYQDIEWISTDDGYLLSLTLIWHCPISDGQCDEPAHYNIFRVAEGSSVFLGRAFVEAYRIGQIAVSKTCSSVTFAVQIVTRSGRKRPPSQCSHFTLKW</sequence>
<evidence type="ECO:0000313" key="14">
    <source>
        <dbReference type="Proteomes" id="UP000225706"/>
    </source>
</evidence>
<evidence type="ECO:0000256" key="9">
    <source>
        <dbReference type="ARBA" id="ARBA00072457"/>
    </source>
</evidence>
<dbReference type="PANTHER" id="PTHR13246">
    <property type="entry name" value="ENDO BETA N-ACETYLGLUCOSAMINIDASE"/>
    <property type="match status" value="1"/>
</dbReference>
<dbReference type="Pfam" id="PF25529">
    <property type="entry name" value="Ig_ENGASE1_C"/>
    <property type="match status" value="1"/>
</dbReference>
<dbReference type="FunFam" id="3.20.20.80:FF:000043">
    <property type="entry name" value="cytosolic endo-beta-N-acetylglucosaminidase"/>
    <property type="match status" value="1"/>
</dbReference>
<feature type="compositionally biased region" description="Basic and acidic residues" evidence="10">
    <location>
        <begin position="307"/>
        <end position="347"/>
    </location>
</feature>
<dbReference type="Gene3D" id="3.20.20.80">
    <property type="entry name" value="Glycosidases"/>
    <property type="match status" value="1"/>
</dbReference>
<feature type="domain" description="Cytosolic endo-beta-N-acetylglucosaminidase TIM barrel" evidence="11">
    <location>
        <begin position="438"/>
        <end position="702"/>
    </location>
</feature>
<evidence type="ECO:0000256" key="5">
    <source>
        <dbReference type="ARBA" id="ARBA00022801"/>
    </source>
</evidence>
<dbReference type="EC" id="3.2.1.96" evidence="3"/>
<dbReference type="AlphaFoldDB" id="A0A2B4SLV9"/>
<dbReference type="GO" id="GO:0033925">
    <property type="term" value="F:mannosyl-glycoprotein endo-beta-N-acetylglucosaminidase activity"/>
    <property type="evidence" value="ECO:0007669"/>
    <property type="project" value="UniProtKB-EC"/>
</dbReference>
<evidence type="ECO:0000256" key="7">
    <source>
        <dbReference type="ARBA" id="ARBA00034414"/>
    </source>
</evidence>
<evidence type="ECO:0000259" key="12">
    <source>
        <dbReference type="Pfam" id="PF25529"/>
    </source>
</evidence>
<feature type="compositionally biased region" description="Basic and acidic residues" evidence="10">
    <location>
        <begin position="139"/>
        <end position="157"/>
    </location>
</feature>
<evidence type="ECO:0000256" key="8">
    <source>
        <dbReference type="ARBA" id="ARBA00054935"/>
    </source>
</evidence>
<dbReference type="PANTHER" id="PTHR13246:SF1">
    <property type="entry name" value="CYTOSOLIC ENDO-BETA-N-ACETYLGLUCOSAMINIDASE"/>
    <property type="match status" value="1"/>
</dbReference>
<gene>
    <name evidence="13" type="primary">engase</name>
    <name evidence="13" type="ORF">AWC38_SpisGene4358</name>
</gene>
<proteinExistence type="inferred from homology"/>
<feature type="region of interest" description="Disordered" evidence="10">
    <location>
        <begin position="128"/>
        <end position="157"/>
    </location>
</feature>
<evidence type="ECO:0000256" key="6">
    <source>
        <dbReference type="ARBA" id="ARBA00023295"/>
    </source>
</evidence>
<feature type="region of interest" description="Disordered" evidence="10">
    <location>
        <begin position="307"/>
        <end position="386"/>
    </location>
</feature>
<reference evidence="14" key="1">
    <citation type="journal article" date="2017" name="bioRxiv">
        <title>Comparative analysis of the genomes of Stylophora pistillata and Acropora digitifera provides evidence for extensive differences between species of corals.</title>
        <authorList>
            <person name="Voolstra C.R."/>
            <person name="Li Y."/>
            <person name="Liew Y.J."/>
            <person name="Baumgarten S."/>
            <person name="Zoccola D."/>
            <person name="Flot J.-F."/>
            <person name="Tambutte S."/>
            <person name="Allemand D."/>
            <person name="Aranda M."/>
        </authorList>
    </citation>
    <scope>NUCLEOTIDE SEQUENCE [LARGE SCALE GENOMIC DNA]</scope>
</reference>
<dbReference type="STRING" id="50429.A0A2B4SLV9"/>
<dbReference type="InterPro" id="IPR057882">
    <property type="entry name" value="ENGase_C"/>
</dbReference>
<protein>
    <recommendedName>
        <fullName evidence="9">Cytosolic endo-beta-N-acetylglucosaminidase</fullName>
        <ecNumber evidence="3">3.2.1.96</ecNumber>
    </recommendedName>
</protein>
<name>A0A2B4SLV9_STYPI</name>
<dbReference type="EMBL" id="LSMT01000044">
    <property type="protein sequence ID" value="PFX30881.1"/>
    <property type="molecule type" value="Genomic_DNA"/>
</dbReference>
<keyword evidence="4" id="KW-0963">Cytoplasm</keyword>
<dbReference type="Proteomes" id="UP000225706">
    <property type="component" value="Unassembled WGS sequence"/>
</dbReference>
<evidence type="ECO:0000256" key="1">
    <source>
        <dbReference type="ARBA" id="ARBA00004514"/>
    </source>
</evidence>
<accession>A0A2B4SLV9</accession>
<comment type="function">
    <text evidence="8">Endoglycosidase that releases N-glycans from glycoproteins by cleaving the beta-1,4-glycosidic bond in the N,N'-diacetylchitobiose core. Involved in the processing of free oligosaccharides in the cytosol.</text>
</comment>
<keyword evidence="14" id="KW-1185">Reference proteome</keyword>
<organism evidence="13 14">
    <name type="scientific">Stylophora pistillata</name>
    <name type="common">Smooth cauliflower coral</name>
    <dbReference type="NCBI Taxonomy" id="50429"/>
    <lineage>
        <taxon>Eukaryota</taxon>
        <taxon>Metazoa</taxon>
        <taxon>Cnidaria</taxon>
        <taxon>Anthozoa</taxon>
        <taxon>Hexacorallia</taxon>
        <taxon>Scleractinia</taxon>
        <taxon>Astrocoeniina</taxon>
        <taxon>Pocilloporidae</taxon>
        <taxon>Stylophora</taxon>
    </lineage>
</organism>
<dbReference type="InterPro" id="IPR032979">
    <property type="entry name" value="ENGase"/>
</dbReference>
<evidence type="ECO:0000256" key="4">
    <source>
        <dbReference type="ARBA" id="ARBA00022490"/>
    </source>
</evidence>
<dbReference type="GO" id="GO:0005829">
    <property type="term" value="C:cytosol"/>
    <property type="evidence" value="ECO:0007669"/>
    <property type="project" value="UniProtKB-SubCell"/>
</dbReference>
<dbReference type="InterPro" id="IPR005201">
    <property type="entry name" value="TIM_ENGase"/>
</dbReference>